<keyword evidence="2" id="KW-1185">Reference proteome</keyword>
<dbReference type="Proteomes" id="UP000064920">
    <property type="component" value="Chromosome"/>
</dbReference>
<evidence type="ECO:0000313" key="1">
    <source>
        <dbReference type="EMBL" id="ALI56595.1"/>
    </source>
</evidence>
<proteinExistence type="predicted"/>
<sequence>MTQTGYDGSENAWREAVREGVEAAEAAQVKECVKNGA</sequence>
<dbReference type="KEGG" id="cmar:IMCC12053_2648"/>
<accession>A0A0N9ZLM3</accession>
<gene>
    <name evidence="1" type="ORF">IMCC12053_2648</name>
</gene>
<name>A0A0N9ZLM3_9RHOB</name>
<dbReference type="PATRIC" id="fig|1397108.4.peg.2709"/>
<protein>
    <submittedName>
        <fullName evidence="1">Uncharacterized protein</fullName>
    </submittedName>
</protein>
<organism evidence="1 2">
    <name type="scientific">Celeribacter marinus</name>
    <dbReference type="NCBI Taxonomy" id="1397108"/>
    <lineage>
        <taxon>Bacteria</taxon>
        <taxon>Pseudomonadati</taxon>
        <taxon>Pseudomonadota</taxon>
        <taxon>Alphaproteobacteria</taxon>
        <taxon>Rhodobacterales</taxon>
        <taxon>Roseobacteraceae</taxon>
        <taxon>Celeribacter</taxon>
    </lineage>
</organism>
<reference evidence="1 2" key="1">
    <citation type="submission" date="2015-05" db="EMBL/GenBank/DDBJ databases">
        <authorList>
            <person name="Wang D.B."/>
            <person name="Wang M."/>
        </authorList>
    </citation>
    <scope>NUCLEOTIDE SEQUENCE [LARGE SCALE GENOMIC DNA]</scope>
    <source>
        <strain evidence="1 2">IMCC 12053</strain>
    </source>
</reference>
<dbReference type="EMBL" id="CP012023">
    <property type="protein sequence ID" value="ALI56595.1"/>
    <property type="molecule type" value="Genomic_DNA"/>
</dbReference>
<dbReference type="STRING" id="1397108.IMCC12053_2648"/>
<evidence type="ECO:0000313" key="2">
    <source>
        <dbReference type="Proteomes" id="UP000064920"/>
    </source>
</evidence>
<dbReference type="AlphaFoldDB" id="A0A0N9ZLM3"/>